<dbReference type="GO" id="GO:0015074">
    <property type="term" value="P:DNA integration"/>
    <property type="evidence" value="ECO:0007669"/>
    <property type="project" value="UniProtKB-KW"/>
</dbReference>
<dbReference type="InterPro" id="IPR002104">
    <property type="entry name" value="Integrase_catalytic"/>
</dbReference>
<dbReference type="Pfam" id="PF00589">
    <property type="entry name" value="Phage_integrase"/>
    <property type="match status" value="1"/>
</dbReference>
<dbReference type="PANTHER" id="PTHR30349:SF41">
    <property type="entry name" value="INTEGRASE_RECOMBINASE PROTEIN MJ0367-RELATED"/>
    <property type="match status" value="1"/>
</dbReference>
<evidence type="ECO:0000313" key="9">
    <source>
        <dbReference type="Proteomes" id="UP000076796"/>
    </source>
</evidence>
<dbReference type="OrthoDB" id="9803188at2"/>
<comment type="caution">
    <text evidence="8">The sequence shown here is derived from an EMBL/GenBank/DDBJ whole genome shotgun (WGS) entry which is preliminary data.</text>
</comment>
<comment type="similarity">
    <text evidence="1">Belongs to the 'phage' integrase family.</text>
</comment>
<dbReference type="PROSITE" id="PS51900">
    <property type="entry name" value="CB"/>
    <property type="match status" value="1"/>
</dbReference>
<reference evidence="8" key="1">
    <citation type="journal article" date="2016" name="Genome Announc.">
        <title>Draft genomes of two strains of Paenibacillus glucanolyticus with capability to degrade lignocellulose.</title>
        <authorList>
            <person name="Mathews S.L."/>
            <person name="Pawlak J."/>
            <person name="Grunden A.M."/>
        </authorList>
    </citation>
    <scope>NUCLEOTIDE SEQUENCE [LARGE SCALE GENOMIC DNA]</scope>
    <source>
        <strain evidence="8">SLM1</strain>
    </source>
</reference>
<evidence type="ECO:0000313" key="8">
    <source>
        <dbReference type="EMBL" id="KZS47050.1"/>
    </source>
</evidence>
<dbReference type="AlphaFoldDB" id="A0A163K891"/>
<dbReference type="PROSITE" id="PS51898">
    <property type="entry name" value="TYR_RECOMBINASE"/>
    <property type="match status" value="1"/>
</dbReference>
<dbReference type="InterPro" id="IPR044068">
    <property type="entry name" value="CB"/>
</dbReference>
<organism evidence="8 9">
    <name type="scientific">Paenibacillus glucanolyticus</name>
    <dbReference type="NCBI Taxonomy" id="59843"/>
    <lineage>
        <taxon>Bacteria</taxon>
        <taxon>Bacillati</taxon>
        <taxon>Bacillota</taxon>
        <taxon>Bacilli</taxon>
        <taxon>Bacillales</taxon>
        <taxon>Paenibacillaceae</taxon>
        <taxon>Paenibacillus</taxon>
    </lineage>
</organism>
<dbReference type="EMBL" id="LWMH01000001">
    <property type="protein sequence ID" value="KZS47050.1"/>
    <property type="molecule type" value="Genomic_DNA"/>
</dbReference>
<name>A0A163K891_9BACL</name>
<evidence type="ECO:0000256" key="1">
    <source>
        <dbReference type="ARBA" id="ARBA00008857"/>
    </source>
</evidence>
<keyword evidence="9" id="KW-1185">Reference proteome</keyword>
<evidence type="ECO:0000256" key="4">
    <source>
        <dbReference type="ARBA" id="ARBA00023172"/>
    </source>
</evidence>
<accession>A0A163K891</accession>
<dbReference type="InterPro" id="IPR011010">
    <property type="entry name" value="DNA_brk_join_enz"/>
</dbReference>
<dbReference type="GO" id="GO:0003677">
    <property type="term" value="F:DNA binding"/>
    <property type="evidence" value="ECO:0007669"/>
    <property type="project" value="UniProtKB-UniRule"/>
</dbReference>
<dbReference type="Proteomes" id="UP000076796">
    <property type="component" value="Unassembled WGS sequence"/>
</dbReference>
<keyword evidence="3 5" id="KW-0238">DNA-binding</keyword>
<dbReference type="InterPro" id="IPR050090">
    <property type="entry name" value="Tyrosine_recombinase_XerCD"/>
</dbReference>
<dbReference type="CDD" id="cd01189">
    <property type="entry name" value="INT_ICEBs1_C_like"/>
    <property type="match status" value="1"/>
</dbReference>
<evidence type="ECO:0000259" key="6">
    <source>
        <dbReference type="PROSITE" id="PS51898"/>
    </source>
</evidence>
<dbReference type="SUPFAM" id="SSF56349">
    <property type="entry name" value="DNA breaking-rejoining enzymes"/>
    <property type="match status" value="1"/>
</dbReference>
<dbReference type="InterPro" id="IPR004107">
    <property type="entry name" value="Integrase_SAM-like_N"/>
</dbReference>
<dbReference type="Gene3D" id="1.10.443.10">
    <property type="entry name" value="Intergrase catalytic core"/>
    <property type="match status" value="1"/>
</dbReference>
<dbReference type="Gene3D" id="1.10.150.130">
    <property type="match status" value="1"/>
</dbReference>
<protein>
    <submittedName>
        <fullName evidence="8">Integrase</fullName>
    </submittedName>
</protein>
<evidence type="ECO:0000256" key="3">
    <source>
        <dbReference type="ARBA" id="ARBA00023125"/>
    </source>
</evidence>
<dbReference type="Pfam" id="PF14659">
    <property type="entry name" value="Phage_int_SAM_3"/>
    <property type="match status" value="1"/>
</dbReference>
<evidence type="ECO:0000256" key="2">
    <source>
        <dbReference type="ARBA" id="ARBA00022908"/>
    </source>
</evidence>
<dbReference type="PANTHER" id="PTHR30349">
    <property type="entry name" value="PHAGE INTEGRASE-RELATED"/>
    <property type="match status" value="1"/>
</dbReference>
<evidence type="ECO:0000256" key="5">
    <source>
        <dbReference type="PROSITE-ProRule" id="PRU01248"/>
    </source>
</evidence>
<keyword evidence="4" id="KW-0233">DNA recombination</keyword>
<proteinExistence type="inferred from homology"/>
<keyword evidence="2" id="KW-0229">DNA integration</keyword>
<feature type="domain" description="Core-binding (CB)" evidence="7">
    <location>
        <begin position="63"/>
        <end position="155"/>
    </location>
</feature>
<dbReference type="GO" id="GO:0006310">
    <property type="term" value="P:DNA recombination"/>
    <property type="evidence" value="ECO:0007669"/>
    <property type="project" value="UniProtKB-KW"/>
</dbReference>
<dbReference type="InterPro" id="IPR010998">
    <property type="entry name" value="Integrase_recombinase_N"/>
</dbReference>
<dbReference type="GeneID" id="97557570"/>
<feature type="domain" description="Tyr recombinase" evidence="6">
    <location>
        <begin position="176"/>
        <end position="381"/>
    </location>
</feature>
<sequence>MASLQKRGNDSWLLVVEAGVKADGKRIRHTKTVKAKGIREARKLLAEFETEVESGHYIAPEKMTFTAFVEEWKGKYAKYELGIKTFDIYSRFIKNRILPIFGHMRLDKIQPFHVVNFISDLSKEGSRQDGKNGQLSSGTIQYAHRILKNIFSRAVEWKLIKSNPAADIKKPKVIRKEIEVYDEEEVALLFEHLEEEPIKWRMIIMLAITTALRRGELVGLEWKHIDLNQGILEVKQSISHSVNGERIISEPKTIKSKRKVSLSDTVVEHLKEYYLESRKKRLALGDAWKGGDHFFVFSNDEGNAYYPETPYLWFRNFLKKNGLKYIRFHDLRHTSATLLINKGVHAKLISERLGHSNISTTMNVYGHALQSADKDAANKLDSLVLPKKERKNG</sequence>
<dbReference type="RefSeq" id="WP_063478627.1">
    <property type="nucleotide sequence ID" value="NZ_CP147845.1"/>
</dbReference>
<gene>
    <name evidence="8" type="ORF">AWU65_14510</name>
</gene>
<evidence type="ECO:0000259" key="7">
    <source>
        <dbReference type="PROSITE" id="PS51900"/>
    </source>
</evidence>
<dbReference type="InterPro" id="IPR013762">
    <property type="entry name" value="Integrase-like_cat_sf"/>
</dbReference>